<dbReference type="Pfam" id="PF10636">
    <property type="entry name" value="hemP"/>
    <property type="match status" value="1"/>
</dbReference>
<dbReference type="RefSeq" id="WP_124945924.1">
    <property type="nucleotide sequence ID" value="NZ_BHVT01000020.1"/>
</dbReference>
<sequence length="66" mass="7356">MNQTIKPSLPHHHAVHQSVAVINETEAARLVTSAALLGRRDVLIIQHQGEHYSLRQTRAGKLILTK</sequence>
<name>A0A4R3YAL8_9PROT</name>
<dbReference type="OrthoDB" id="5348353at2"/>
<dbReference type="EMBL" id="SMCO01000003">
    <property type="protein sequence ID" value="TCV89047.1"/>
    <property type="molecule type" value="Genomic_DNA"/>
</dbReference>
<evidence type="ECO:0000313" key="1">
    <source>
        <dbReference type="EMBL" id="TCV89047.1"/>
    </source>
</evidence>
<keyword evidence="2" id="KW-1185">Reference proteome</keyword>
<dbReference type="AlphaFoldDB" id="A0A4R3YAL8"/>
<dbReference type="InterPro" id="IPR019600">
    <property type="entry name" value="Hemin_uptake_protein_HemP"/>
</dbReference>
<organism evidence="1 2">
    <name type="scientific">Sulfurirhabdus autotrophica</name>
    <dbReference type="NCBI Taxonomy" id="1706046"/>
    <lineage>
        <taxon>Bacteria</taxon>
        <taxon>Pseudomonadati</taxon>
        <taxon>Pseudomonadota</taxon>
        <taxon>Betaproteobacteria</taxon>
        <taxon>Nitrosomonadales</taxon>
        <taxon>Sulfuricellaceae</taxon>
        <taxon>Sulfurirhabdus</taxon>
    </lineage>
</organism>
<gene>
    <name evidence="1" type="ORF">EDC63_103119</name>
</gene>
<protein>
    <submittedName>
        <fullName evidence="1">Hemin uptake protein hemP</fullName>
    </submittedName>
</protein>
<accession>A0A4R3YAL8</accession>
<dbReference type="Gene3D" id="2.10.70.10">
    <property type="entry name" value="Complement Module, domain 1"/>
    <property type="match status" value="1"/>
</dbReference>
<comment type="caution">
    <text evidence="1">The sequence shown here is derived from an EMBL/GenBank/DDBJ whole genome shotgun (WGS) entry which is preliminary data.</text>
</comment>
<dbReference type="Proteomes" id="UP000295367">
    <property type="component" value="Unassembled WGS sequence"/>
</dbReference>
<reference evidence="1 2" key="1">
    <citation type="submission" date="2019-03" db="EMBL/GenBank/DDBJ databases">
        <title>Genomic Encyclopedia of Type Strains, Phase IV (KMG-IV): sequencing the most valuable type-strain genomes for metagenomic binning, comparative biology and taxonomic classification.</title>
        <authorList>
            <person name="Goeker M."/>
        </authorList>
    </citation>
    <scope>NUCLEOTIDE SEQUENCE [LARGE SCALE GENOMIC DNA]</scope>
    <source>
        <strain evidence="1 2">DSM 100309</strain>
    </source>
</reference>
<evidence type="ECO:0000313" key="2">
    <source>
        <dbReference type="Proteomes" id="UP000295367"/>
    </source>
</evidence>
<proteinExistence type="predicted"/>